<dbReference type="Pfam" id="PF00350">
    <property type="entry name" value="Dynamin_N"/>
    <property type="match status" value="1"/>
</dbReference>
<dbReference type="InterPro" id="IPR051943">
    <property type="entry name" value="TRAFAC_Dynamin-like_GTPase"/>
</dbReference>
<feature type="domain" description="Dynamin N-terminal" evidence="2">
    <location>
        <begin position="48"/>
        <end position="204"/>
    </location>
</feature>
<dbReference type="AlphaFoldDB" id="A0A0A3J510"/>
<dbReference type="SUPFAM" id="SSF52540">
    <property type="entry name" value="P-loop containing nucleoside triphosphate hydrolases"/>
    <property type="match status" value="1"/>
</dbReference>
<protein>
    <recommendedName>
        <fullName evidence="2">Dynamin N-terminal domain-containing protein</fullName>
    </recommendedName>
</protein>
<dbReference type="EMBL" id="JPVP01000060">
    <property type="protein sequence ID" value="KGR82167.1"/>
    <property type="molecule type" value="Genomic_DNA"/>
</dbReference>
<dbReference type="Gene3D" id="3.40.50.300">
    <property type="entry name" value="P-loop containing nucleotide triphosphate hydrolases"/>
    <property type="match status" value="1"/>
</dbReference>
<evidence type="ECO:0000313" key="4">
    <source>
        <dbReference type="Proteomes" id="UP000030437"/>
    </source>
</evidence>
<keyword evidence="4" id="KW-1185">Reference proteome</keyword>
<sequence length="595" mass="68333">MTSSIPLQQLIERIKSLHGLISQNTYIKDTSQRLKRIIDDANTPTTFLVIGKERAGKSTIINGLLGREVLSVHNELSTSANTFIRYGKEECIKAVFLDGMVATFDIDRMELLTTSDAEVAQIIREYIDYVEVYIDHEFLKNVTFIDSVPLEMPTEHSAYFSETLVERTDEIFWVIRNGEEATYAELALLEKYNQRQIKPHFIINAIDNGDADDFVASEKIRYGDQAGYMYPVSAKRALLAGLTQDSKLLEESGYLELMELIAALSENKGKKIEHIIDRFINWLGYFYKEIECIKEREPFQSAIASLKQYAGDEEFEYTRQQRDIALLSAYKQECQQVCNVFKSVETLYQLLQKLTSELYLRDEKIEEFEYYALHYQQSVREYRKLHVEYMQAYGVLDTQHRKAFGKGIEKGSPAQYSDNISVMREKRLLDELQTKCAALYNTIKRHEAIVLENLYSTQNHLVELAQKRLSGILRQVEDLNGQRKREKKEIRSSIEKVLEFSCLEDAQRFIAEAIKPYLLNGTLGLSGKQEVMIEHMVDKILAVDLSQEEVKLPPGQAEDLTLSEEFDAGITVYPLSLTEADVVSDIPEPPVPLHV</sequence>
<feature type="coiled-coil region" evidence="1">
    <location>
        <begin position="429"/>
        <end position="496"/>
    </location>
</feature>
<dbReference type="PANTHER" id="PTHR43681">
    <property type="entry name" value="TRANSMEMBRANE GTPASE FZO"/>
    <property type="match status" value="1"/>
</dbReference>
<reference evidence="3 4" key="1">
    <citation type="submission" date="2014-02" db="EMBL/GenBank/DDBJ databases">
        <title>Draft genome sequence of Lysinibacillus odysseyi NBRC 100172.</title>
        <authorList>
            <person name="Zhang F."/>
            <person name="Wang G."/>
            <person name="Zhang L."/>
        </authorList>
    </citation>
    <scope>NUCLEOTIDE SEQUENCE [LARGE SCALE GENOMIC DNA]</scope>
    <source>
        <strain evidence="3 4">NBRC 100172</strain>
    </source>
</reference>
<evidence type="ECO:0000313" key="3">
    <source>
        <dbReference type="EMBL" id="KGR82167.1"/>
    </source>
</evidence>
<evidence type="ECO:0000256" key="1">
    <source>
        <dbReference type="SAM" id="Coils"/>
    </source>
</evidence>
<proteinExistence type="predicted"/>
<keyword evidence="1" id="KW-0175">Coiled coil</keyword>
<organism evidence="3 4">
    <name type="scientific">Lysinibacillus odysseyi 34hs-1 = NBRC 100172</name>
    <dbReference type="NCBI Taxonomy" id="1220589"/>
    <lineage>
        <taxon>Bacteria</taxon>
        <taxon>Bacillati</taxon>
        <taxon>Bacillota</taxon>
        <taxon>Bacilli</taxon>
        <taxon>Bacillales</taxon>
        <taxon>Bacillaceae</taxon>
        <taxon>Lysinibacillus</taxon>
    </lineage>
</organism>
<dbReference type="Proteomes" id="UP000030437">
    <property type="component" value="Unassembled WGS sequence"/>
</dbReference>
<dbReference type="InterPro" id="IPR027417">
    <property type="entry name" value="P-loop_NTPase"/>
</dbReference>
<comment type="caution">
    <text evidence="3">The sequence shown here is derived from an EMBL/GenBank/DDBJ whole genome shotgun (WGS) entry which is preliminary data.</text>
</comment>
<evidence type="ECO:0000259" key="2">
    <source>
        <dbReference type="Pfam" id="PF00350"/>
    </source>
</evidence>
<dbReference type="eggNOG" id="COG0699">
    <property type="taxonomic scope" value="Bacteria"/>
</dbReference>
<name>A0A0A3J510_9BACI</name>
<accession>A0A0A3J510</accession>
<gene>
    <name evidence="3" type="ORF">CD32_23080</name>
</gene>
<dbReference type="InterPro" id="IPR045063">
    <property type="entry name" value="Dynamin_N"/>
</dbReference>
<dbReference type="STRING" id="1220589.CD32_23080"/>
<dbReference type="PANTHER" id="PTHR43681:SF1">
    <property type="entry name" value="SARCALUMENIN"/>
    <property type="match status" value="1"/>
</dbReference>